<feature type="region of interest" description="Disordered" evidence="1">
    <location>
        <begin position="23"/>
        <end position="134"/>
    </location>
</feature>
<keyword evidence="5" id="KW-1185">Reference proteome</keyword>
<evidence type="ECO:0000256" key="2">
    <source>
        <dbReference type="SAM" id="SignalP"/>
    </source>
</evidence>
<dbReference type="Proteomes" id="UP000664399">
    <property type="component" value="Unassembled WGS sequence"/>
</dbReference>
<feature type="signal peptide" evidence="2">
    <location>
        <begin position="1"/>
        <end position="21"/>
    </location>
</feature>
<protein>
    <submittedName>
        <fullName evidence="4">Peptidase S41</fullName>
    </submittedName>
</protein>
<feature type="chain" id="PRO_5046385440" evidence="2">
    <location>
        <begin position="22"/>
        <end position="653"/>
    </location>
</feature>
<evidence type="ECO:0000256" key="1">
    <source>
        <dbReference type="SAM" id="MobiDB-lite"/>
    </source>
</evidence>
<dbReference type="SUPFAM" id="SSF50156">
    <property type="entry name" value="PDZ domain-like"/>
    <property type="match status" value="1"/>
</dbReference>
<dbReference type="SUPFAM" id="SSF52096">
    <property type="entry name" value="ClpP/crotonase"/>
    <property type="match status" value="1"/>
</dbReference>
<dbReference type="Gene3D" id="2.30.42.10">
    <property type="match status" value="1"/>
</dbReference>
<dbReference type="Gene3D" id="3.30.750.44">
    <property type="match status" value="1"/>
</dbReference>
<feature type="compositionally biased region" description="Low complexity" evidence="1">
    <location>
        <begin position="101"/>
        <end position="126"/>
    </location>
</feature>
<proteinExistence type="predicted"/>
<dbReference type="PANTHER" id="PTHR32060:SF30">
    <property type="entry name" value="CARBOXY-TERMINAL PROCESSING PROTEASE CTPA"/>
    <property type="match status" value="1"/>
</dbReference>
<dbReference type="InterPro" id="IPR041489">
    <property type="entry name" value="PDZ_6"/>
</dbReference>
<gene>
    <name evidence="4" type="ORF">J2D75_01065</name>
</gene>
<organism evidence="4 5">
    <name type="scientific">Acetobacter suratthaniensis</name>
    <dbReference type="NCBI Taxonomy" id="1502841"/>
    <lineage>
        <taxon>Bacteria</taxon>
        <taxon>Pseudomonadati</taxon>
        <taxon>Pseudomonadota</taxon>
        <taxon>Alphaproteobacteria</taxon>
        <taxon>Acetobacterales</taxon>
        <taxon>Acetobacteraceae</taxon>
        <taxon>Acetobacter</taxon>
    </lineage>
</organism>
<evidence type="ECO:0000313" key="4">
    <source>
        <dbReference type="EMBL" id="MBO1327064.1"/>
    </source>
</evidence>
<feature type="compositionally biased region" description="Low complexity" evidence="1">
    <location>
        <begin position="37"/>
        <end position="92"/>
    </location>
</feature>
<dbReference type="InterPro" id="IPR005151">
    <property type="entry name" value="Tail-specific_protease"/>
</dbReference>
<name>A0ABS3LHJ3_9PROT</name>
<dbReference type="InterPro" id="IPR036034">
    <property type="entry name" value="PDZ_sf"/>
</dbReference>
<dbReference type="Pfam" id="PF03572">
    <property type="entry name" value="Peptidase_S41"/>
    <property type="match status" value="1"/>
</dbReference>
<dbReference type="Gene3D" id="3.90.226.10">
    <property type="entry name" value="2-enoyl-CoA Hydratase, Chain A, domain 1"/>
    <property type="match status" value="1"/>
</dbReference>
<dbReference type="InterPro" id="IPR029045">
    <property type="entry name" value="ClpP/crotonase-like_dom_sf"/>
</dbReference>
<reference evidence="4 5" key="1">
    <citation type="submission" date="2021-03" db="EMBL/GenBank/DDBJ databases">
        <title>The complete genome sequence of Acetobacter suratthaniensis TBRC 1719.</title>
        <authorList>
            <person name="Charoenyingcharoen P."/>
            <person name="Yukphan P."/>
        </authorList>
    </citation>
    <scope>NUCLEOTIDE SEQUENCE [LARGE SCALE GENOMIC DNA]</scope>
    <source>
        <strain evidence="4 5">TBRC 1719</strain>
    </source>
</reference>
<dbReference type="PANTHER" id="PTHR32060">
    <property type="entry name" value="TAIL-SPECIFIC PROTEASE"/>
    <property type="match status" value="1"/>
</dbReference>
<dbReference type="InterPro" id="IPR001478">
    <property type="entry name" value="PDZ"/>
</dbReference>
<dbReference type="EMBL" id="JAFVMG010000001">
    <property type="protein sequence ID" value="MBO1327064.1"/>
    <property type="molecule type" value="Genomic_DNA"/>
</dbReference>
<feature type="domain" description="PDZ" evidence="3">
    <location>
        <begin position="270"/>
        <end position="334"/>
    </location>
</feature>
<evidence type="ECO:0000259" key="3">
    <source>
        <dbReference type="PROSITE" id="PS50106"/>
    </source>
</evidence>
<dbReference type="Pfam" id="PF17820">
    <property type="entry name" value="PDZ_6"/>
    <property type="match status" value="1"/>
</dbReference>
<keyword evidence="2" id="KW-0732">Signal</keyword>
<comment type="caution">
    <text evidence="4">The sequence shown here is derived from an EMBL/GenBank/DDBJ whole genome shotgun (WGS) entry which is preliminary data.</text>
</comment>
<accession>A0ABS3LHJ3</accession>
<sequence length="653" mass="67686">MRGLPVVILAVLLCQPAPVRAQDRAGNQTLPPPPLTPRQSATASPAAATQAPAQAQAQAQAEQPVVAQAQTATPAPTQATPAPASPTAVENAPPAPPPQPAAHDAPAQPEQAAPASSAATAQSAAPETPPPPAIDMTLIHSVIATALQFLAPRTLEPHSSRDFTLWGLGSVTALDPSLAFDARGADIRLLLGQTPILSRVAPPADDSEQWAQLATDFLDSARQHSSAVASASREELLQAFFDELFNHLDPYSRYIGPSSATTDRQARVGGEADAGLTLTQSGPHIVIASINANGPAWAAPLDTGERLIAVNKRPTAGQSAETVREWLRGAPDSLLSLRLQAPGKRTIRTVTLRRAKVPPETVFAFASGSIVVLRITSFSADTAEELSQYLDQAVQDKHLRGLIIDLRGNRGGVLQQAMTAAALLLDRGVAAITSGRDPQANHIWAVEGGDMTNGLPIAVLVDGRSASAAEILAAALADHRRAVVIGSATLGKGLVQTVAQLPDEGELFVTWSRVIAPLQWPLQGLGVMPQICTSLGALETGRAMRDLAAGQLDNQPAVAASRAARYPVPVSRIMAIRRACPAALGTDTDLSVARDVLEHDAWYKTALAAIPDEAAPLAPAPTNAAPAIPDVLPASLPAAALPAAPSQPAQSAP</sequence>
<dbReference type="SMART" id="SM00228">
    <property type="entry name" value="PDZ"/>
    <property type="match status" value="1"/>
</dbReference>
<evidence type="ECO:0000313" key="5">
    <source>
        <dbReference type="Proteomes" id="UP000664399"/>
    </source>
</evidence>
<dbReference type="PROSITE" id="PS50106">
    <property type="entry name" value="PDZ"/>
    <property type="match status" value="1"/>
</dbReference>
<dbReference type="SMART" id="SM00245">
    <property type="entry name" value="TSPc"/>
    <property type="match status" value="1"/>
</dbReference>